<organism evidence="2 3">
    <name type="scientific">Durusdinium trenchii</name>
    <dbReference type="NCBI Taxonomy" id="1381693"/>
    <lineage>
        <taxon>Eukaryota</taxon>
        <taxon>Sar</taxon>
        <taxon>Alveolata</taxon>
        <taxon>Dinophyceae</taxon>
        <taxon>Suessiales</taxon>
        <taxon>Symbiodiniaceae</taxon>
        <taxon>Durusdinium</taxon>
    </lineage>
</organism>
<evidence type="ECO:0000313" key="3">
    <source>
        <dbReference type="Proteomes" id="UP001642464"/>
    </source>
</evidence>
<sequence length="833" mass="90728">PLVLCAAPALNRAPRRATRILRRSGERQLTLQEAYAELGLPAGASIRQVRKAFRRLARQLHPDVCAPSELAQTALRFVAMKQAYDFIMSYDQPSTTNSYGSSLAGFMSRMATNQGHHSASSGQTHELWLDFRRNAEAMAEPRRVVLQLFWRMRDIVDKLAVSLYAEGHIDGVVVDMETGAGCAEKWDYSWLPLVLVDETGAVFSGQTQAREGWLRHLAEGRLLASSPGDMRPDTSPADAYEAADAVRRYGFAMNVLLLPPDPTTWAVAAAGAPAERAVQTAREIEEQGRYRESMSYGRRRQSALVGEPVPCRAQSVGTTVEIARSGENAQFLSFAEYRKAMSYGARRALGAWCLHLGLLCPRLRADAAVGGMDVDGSAVAQADVPMAAAAAPGQRLFCPVPGCPCADGARARGWASAGTLRTHVDAHLGGSLAGRVPACWLQDRDLQQCLVCGLSVAKRYGIHPTCRPTARAAAGPGPALGPRGPDDGALPSLSEIQCSNTPTLRHVLARARYAWAQALARACAAAAEYNNERAWVHLLMLPQSVLCAPPRGGRKHQRAAAAFTLERLQRWQDGERATLWVSRPQRPRQHARQLTEDQKRVAAALSDLNSAFEPAQKLTAAAALALSQKELSRRADEAGWACQLLRVRLGVPEARGDVWCSKCDAVLDTYGHHSGMCSAGGERALRHNGLRDLVYSWAEKGCLRPEKERPGLLLLQQPDEVHNAPRRPADVFLPSFHGRPTALDFAITAPQRLDVFFLPMVVETTGAWAPEAAKALESIGRAAGSDDSTLLQEASVLVRSWRARAALRRRAELDAWCDPVSAPARFEHTFTCS</sequence>
<keyword evidence="3" id="KW-1185">Reference proteome</keyword>
<accession>A0ABP0QA94</accession>
<feature type="domain" description="J" evidence="1">
    <location>
        <begin position="33"/>
        <end position="100"/>
    </location>
</feature>
<dbReference type="Proteomes" id="UP001642464">
    <property type="component" value="Unassembled WGS sequence"/>
</dbReference>
<dbReference type="SMART" id="SM00271">
    <property type="entry name" value="DnaJ"/>
    <property type="match status" value="1"/>
</dbReference>
<dbReference type="PROSITE" id="PS50076">
    <property type="entry name" value="DNAJ_2"/>
    <property type="match status" value="1"/>
</dbReference>
<dbReference type="Pfam" id="PF00226">
    <property type="entry name" value="DnaJ"/>
    <property type="match status" value="1"/>
</dbReference>
<dbReference type="EMBL" id="CAXAMM010039252">
    <property type="protein sequence ID" value="CAK9085154.1"/>
    <property type="molecule type" value="Genomic_DNA"/>
</dbReference>
<dbReference type="InterPro" id="IPR050817">
    <property type="entry name" value="DjlA_DnaK_co-chaperone"/>
</dbReference>
<name>A0ABP0QA94_9DINO</name>
<comment type="caution">
    <text evidence="2">The sequence shown here is derived from an EMBL/GenBank/DDBJ whole genome shotgun (WGS) entry which is preliminary data.</text>
</comment>
<evidence type="ECO:0000313" key="2">
    <source>
        <dbReference type="EMBL" id="CAK9085154.1"/>
    </source>
</evidence>
<dbReference type="SUPFAM" id="SSF46565">
    <property type="entry name" value="Chaperone J-domain"/>
    <property type="match status" value="1"/>
</dbReference>
<reference evidence="2 3" key="1">
    <citation type="submission" date="2024-02" db="EMBL/GenBank/DDBJ databases">
        <authorList>
            <person name="Chen Y."/>
            <person name="Shah S."/>
            <person name="Dougan E. K."/>
            <person name="Thang M."/>
            <person name="Chan C."/>
        </authorList>
    </citation>
    <scope>NUCLEOTIDE SEQUENCE [LARGE SCALE GENOMIC DNA]</scope>
</reference>
<dbReference type="CDD" id="cd06257">
    <property type="entry name" value="DnaJ"/>
    <property type="match status" value="1"/>
</dbReference>
<protein>
    <submittedName>
        <fullName evidence="2">132 kDa protein</fullName>
    </submittedName>
</protein>
<dbReference type="InterPro" id="IPR036869">
    <property type="entry name" value="J_dom_sf"/>
</dbReference>
<dbReference type="Gene3D" id="1.10.287.110">
    <property type="entry name" value="DnaJ domain"/>
    <property type="match status" value="1"/>
</dbReference>
<proteinExistence type="predicted"/>
<dbReference type="InterPro" id="IPR001623">
    <property type="entry name" value="DnaJ_domain"/>
</dbReference>
<gene>
    <name evidence="2" type="ORF">SCF082_LOCUS40344</name>
</gene>
<evidence type="ECO:0000259" key="1">
    <source>
        <dbReference type="PROSITE" id="PS50076"/>
    </source>
</evidence>
<dbReference type="PANTHER" id="PTHR24074">
    <property type="entry name" value="CO-CHAPERONE PROTEIN DJLA"/>
    <property type="match status" value="1"/>
</dbReference>
<feature type="non-terminal residue" evidence="2">
    <location>
        <position position="1"/>
    </location>
</feature>